<organism evidence="3 4">
    <name type="scientific">candidate division WWE3 bacterium CSP1-7</name>
    <dbReference type="NCBI Taxonomy" id="1576480"/>
    <lineage>
        <taxon>Bacteria</taxon>
        <taxon>Katanobacteria</taxon>
    </lineage>
</organism>
<evidence type="ECO:0000313" key="4">
    <source>
        <dbReference type="Proteomes" id="UP000051297"/>
    </source>
</evidence>
<dbReference type="STRING" id="1576480.XU08_C0001G0048"/>
<comment type="caution">
    <text evidence="3">The sequence shown here is derived from an EMBL/GenBank/DDBJ whole genome shotgun (WGS) entry which is preliminary data.</text>
</comment>
<keyword evidence="1" id="KW-1133">Transmembrane helix</keyword>
<dbReference type="EMBL" id="LDXK01000001">
    <property type="protein sequence ID" value="KRT67641.1"/>
    <property type="molecule type" value="Genomic_DNA"/>
</dbReference>
<dbReference type="AlphaFoldDB" id="A0A0T5ZXU7"/>
<accession>A0A0T5ZXU7</accession>
<feature type="domain" description="Potassium channel" evidence="2">
    <location>
        <begin position="19"/>
        <end position="88"/>
    </location>
</feature>
<dbReference type="Proteomes" id="UP000051297">
    <property type="component" value="Unassembled WGS sequence"/>
</dbReference>
<evidence type="ECO:0000259" key="2">
    <source>
        <dbReference type="Pfam" id="PF07885"/>
    </source>
</evidence>
<keyword evidence="1" id="KW-0812">Transmembrane</keyword>
<dbReference type="InterPro" id="IPR013099">
    <property type="entry name" value="K_chnl_dom"/>
</dbReference>
<reference evidence="3 4" key="1">
    <citation type="submission" date="2015-05" db="EMBL/GenBank/DDBJ databases">
        <title>Critical biogeochemical functions in the subsurface are associated with bacteria from new phyla and little studied lineages.</title>
        <authorList>
            <person name="Hug L.A."/>
            <person name="Thomas B.C."/>
            <person name="Sharon I."/>
            <person name="Brown C.T."/>
            <person name="Sharma R."/>
            <person name="Hettich R.L."/>
            <person name="Wilkins M.J."/>
            <person name="Williams K.H."/>
            <person name="Singh A."/>
            <person name="Banfield J.F."/>
        </authorList>
    </citation>
    <scope>NUCLEOTIDE SEQUENCE [LARGE SCALE GENOMIC DNA]</scope>
    <source>
        <strain evidence="3">CSP1-7</strain>
    </source>
</reference>
<dbReference type="Gene3D" id="1.10.287.70">
    <property type="match status" value="1"/>
</dbReference>
<sequence length="97" mass="10940">MLIKHRRTFKADFLIISLFFVFLLLAATLFYYLAEGWSLVDSFYFSSTTLITIGHAELLPSSDLSKIFTVFLSFVGVSTFLALVTLVAGEFLKEEKA</sequence>
<name>A0A0T5ZXU7_UNCKA</name>
<evidence type="ECO:0000313" key="3">
    <source>
        <dbReference type="EMBL" id="KRT67641.1"/>
    </source>
</evidence>
<keyword evidence="1" id="KW-0472">Membrane</keyword>
<gene>
    <name evidence="3" type="ORF">XU08_C0001G0048</name>
</gene>
<proteinExistence type="predicted"/>
<dbReference type="SUPFAM" id="SSF81324">
    <property type="entry name" value="Voltage-gated potassium channels"/>
    <property type="match status" value="1"/>
</dbReference>
<evidence type="ECO:0000256" key="1">
    <source>
        <dbReference type="SAM" id="Phobius"/>
    </source>
</evidence>
<dbReference type="Pfam" id="PF07885">
    <property type="entry name" value="Ion_trans_2"/>
    <property type="match status" value="1"/>
</dbReference>
<protein>
    <recommendedName>
        <fullName evidence="2">Potassium channel domain-containing protein</fullName>
    </recommendedName>
</protein>
<feature type="transmembrane region" description="Helical" evidence="1">
    <location>
        <begin position="12"/>
        <end position="34"/>
    </location>
</feature>
<feature type="transmembrane region" description="Helical" evidence="1">
    <location>
        <begin position="67"/>
        <end position="92"/>
    </location>
</feature>